<sequence>MSDRLHLDITLTLGDYALTAKGDIPLTGITALEGASGSGKTTLLRSIAGLEPSAKGMIRFGDVVWQGDGVFLPPQARRIGYVFQDARLFKHLDVGQNLAYGHKRAGAAPEVLERVIAALELSDMLTRRVGALSGGEKQRVAIGRALAMDPQLLLMDEPMTGLDRARRNEILPYIARAVQASGCPAIYVSHERRETSMMAGQIMQIVDGQLQPPVACETSLPYEVRQTDHGPVLYISKQETRLTVTDRTDQSGVLRFNEAGVMLSVGNPGGSTAAVCLPATLMEIIPAADNTCRLVLQGDGWRIVVTKQKTKCDLVDLAVGMHLWVSINEICII</sequence>
<accession>A0A347UGL6</accession>
<evidence type="ECO:0000256" key="1">
    <source>
        <dbReference type="ARBA" id="ARBA00022448"/>
    </source>
</evidence>
<keyword evidence="2" id="KW-0547">Nucleotide-binding</keyword>
<evidence type="ECO:0000259" key="4">
    <source>
        <dbReference type="PROSITE" id="PS50893"/>
    </source>
</evidence>
<dbReference type="PANTHER" id="PTHR43514">
    <property type="entry name" value="ABC TRANSPORTER I FAMILY MEMBER 10"/>
    <property type="match status" value="1"/>
</dbReference>
<keyword evidence="1" id="KW-0813">Transport</keyword>
<name>A0A347UGL6_9RHOB</name>
<dbReference type="AlphaFoldDB" id="A0A347UGL6"/>
<evidence type="ECO:0000256" key="3">
    <source>
        <dbReference type="ARBA" id="ARBA00022840"/>
    </source>
</evidence>
<dbReference type="InterPro" id="IPR008995">
    <property type="entry name" value="Mo/tungstate-bd_C_term_dom"/>
</dbReference>
<proteinExistence type="predicted"/>
<dbReference type="InterPro" id="IPR027417">
    <property type="entry name" value="P-loop_NTPase"/>
</dbReference>
<dbReference type="Gene3D" id="3.40.50.300">
    <property type="entry name" value="P-loop containing nucleotide triphosphate hydrolases"/>
    <property type="match status" value="1"/>
</dbReference>
<keyword evidence="3 5" id="KW-0067">ATP-binding</keyword>
<dbReference type="SMART" id="SM00382">
    <property type="entry name" value="AAA"/>
    <property type="match status" value="1"/>
</dbReference>
<dbReference type="InterPro" id="IPR050334">
    <property type="entry name" value="Molybdenum_import_ModC"/>
</dbReference>
<dbReference type="InterPro" id="IPR003593">
    <property type="entry name" value="AAA+_ATPase"/>
</dbReference>
<reference evidence="5 6" key="1">
    <citation type="submission" date="2018-09" db="EMBL/GenBank/DDBJ databases">
        <title>Profundibacter amoris BAR1 gen. nov., sp. nov., a new member of the Roseobacter clade isolated at Lokis Castle Vent Field on the Arctic Mid-Oceanic Ridge.</title>
        <authorList>
            <person name="Le Moine Bauer S."/>
            <person name="Sjoeberg A.G."/>
            <person name="L'Haridon S."/>
            <person name="Stokke R."/>
            <person name="Roalkvam I."/>
            <person name="Steen I.H."/>
            <person name="Dahle H."/>
        </authorList>
    </citation>
    <scope>NUCLEOTIDE SEQUENCE [LARGE SCALE GENOMIC DNA]</scope>
    <source>
        <strain evidence="5 6">BAR1</strain>
    </source>
</reference>
<dbReference type="PROSITE" id="PS00211">
    <property type="entry name" value="ABC_TRANSPORTER_1"/>
    <property type="match status" value="1"/>
</dbReference>
<dbReference type="GO" id="GO:0016887">
    <property type="term" value="F:ATP hydrolysis activity"/>
    <property type="evidence" value="ECO:0007669"/>
    <property type="project" value="InterPro"/>
</dbReference>
<evidence type="ECO:0000313" key="6">
    <source>
        <dbReference type="Proteomes" id="UP000261704"/>
    </source>
</evidence>
<dbReference type="RefSeq" id="WP_118942650.1">
    <property type="nucleotide sequence ID" value="NZ_CP032125.1"/>
</dbReference>
<dbReference type="InterPro" id="IPR017871">
    <property type="entry name" value="ABC_transporter-like_CS"/>
</dbReference>
<dbReference type="SUPFAM" id="SSF50331">
    <property type="entry name" value="MOP-like"/>
    <property type="match status" value="1"/>
</dbReference>
<gene>
    <name evidence="5" type="ORF">BAR1_08640</name>
</gene>
<dbReference type="InterPro" id="IPR003439">
    <property type="entry name" value="ABC_transporter-like_ATP-bd"/>
</dbReference>
<evidence type="ECO:0000313" key="5">
    <source>
        <dbReference type="EMBL" id="AXX97994.1"/>
    </source>
</evidence>
<protein>
    <submittedName>
        <fullName evidence="5">ATP-binding cassette domain-containing protein</fullName>
    </submittedName>
</protein>
<dbReference type="PANTHER" id="PTHR43514:SF4">
    <property type="entry name" value="ABC TRANSPORTER I FAMILY MEMBER 10"/>
    <property type="match status" value="1"/>
</dbReference>
<evidence type="ECO:0000256" key="2">
    <source>
        <dbReference type="ARBA" id="ARBA00022741"/>
    </source>
</evidence>
<feature type="domain" description="ABC transporter" evidence="4">
    <location>
        <begin position="2"/>
        <end position="232"/>
    </location>
</feature>
<dbReference type="GO" id="GO:0005524">
    <property type="term" value="F:ATP binding"/>
    <property type="evidence" value="ECO:0007669"/>
    <property type="project" value="UniProtKB-KW"/>
</dbReference>
<dbReference type="EMBL" id="CP032125">
    <property type="protein sequence ID" value="AXX97994.1"/>
    <property type="molecule type" value="Genomic_DNA"/>
</dbReference>
<dbReference type="KEGG" id="pamo:BAR1_08640"/>
<organism evidence="5 6">
    <name type="scientific">Profundibacter amoris</name>
    <dbReference type="NCBI Taxonomy" id="2171755"/>
    <lineage>
        <taxon>Bacteria</taxon>
        <taxon>Pseudomonadati</taxon>
        <taxon>Pseudomonadota</taxon>
        <taxon>Alphaproteobacteria</taxon>
        <taxon>Rhodobacterales</taxon>
        <taxon>Paracoccaceae</taxon>
        <taxon>Profundibacter</taxon>
    </lineage>
</organism>
<dbReference type="PROSITE" id="PS50893">
    <property type="entry name" value="ABC_TRANSPORTER_2"/>
    <property type="match status" value="1"/>
</dbReference>
<dbReference type="Proteomes" id="UP000261704">
    <property type="component" value="Chromosome"/>
</dbReference>
<dbReference type="Pfam" id="PF00005">
    <property type="entry name" value="ABC_tran"/>
    <property type="match status" value="1"/>
</dbReference>
<dbReference type="SUPFAM" id="SSF52540">
    <property type="entry name" value="P-loop containing nucleoside triphosphate hydrolases"/>
    <property type="match status" value="1"/>
</dbReference>
<dbReference type="OrthoDB" id="9802264at2"/>
<keyword evidence="6" id="KW-1185">Reference proteome</keyword>